<protein>
    <submittedName>
        <fullName evidence="7">Interferon-induced, double-stranded RNA-activated protein kinase</fullName>
    </submittedName>
</protein>
<accession>A0A226DE11</accession>
<dbReference type="InterPro" id="IPR032675">
    <property type="entry name" value="LRR_dom_sf"/>
</dbReference>
<evidence type="ECO:0000313" key="7">
    <source>
        <dbReference type="EMBL" id="OXA42937.1"/>
    </source>
</evidence>
<dbReference type="STRING" id="158441.A0A226DE11"/>
<dbReference type="PANTHER" id="PTHR11042">
    <property type="entry name" value="EUKARYOTIC TRANSLATION INITIATION FACTOR 2-ALPHA KINASE EIF2-ALPHA KINASE -RELATED"/>
    <property type="match status" value="1"/>
</dbReference>
<proteinExistence type="inferred from homology"/>
<comment type="similarity">
    <text evidence="5">Belongs to the protein kinase superfamily. Ser/Thr protein kinase family. GCN2 subfamily.</text>
</comment>
<dbReference type="Pfam" id="PF00069">
    <property type="entry name" value="Pkinase"/>
    <property type="match status" value="1"/>
</dbReference>
<gene>
    <name evidence="7" type="ORF">Fcan01_22355</name>
</gene>
<dbReference type="PROSITE" id="PS50011">
    <property type="entry name" value="PROTEIN_KINASE_DOM"/>
    <property type="match status" value="1"/>
</dbReference>
<keyword evidence="2" id="KW-0547">Nucleotide-binding</keyword>
<dbReference type="Gene3D" id="3.80.10.10">
    <property type="entry name" value="Ribonuclease Inhibitor"/>
    <property type="match status" value="1"/>
</dbReference>
<dbReference type="PROSITE" id="PS00108">
    <property type="entry name" value="PROTEIN_KINASE_ST"/>
    <property type="match status" value="1"/>
</dbReference>
<dbReference type="OrthoDB" id="4062651at2759"/>
<dbReference type="InterPro" id="IPR011009">
    <property type="entry name" value="Kinase-like_dom_sf"/>
</dbReference>
<dbReference type="AlphaFoldDB" id="A0A226DE11"/>
<dbReference type="InterPro" id="IPR008271">
    <property type="entry name" value="Ser/Thr_kinase_AS"/>
</dbReference>
<dbReference type="GO" id="GO:0005634">
    <property type="term" value="C:nucleus"/>
    <property type="evidence" value="ECO:0007669"/>
    <property type="project" value="TreeGrafter"/>
</dbReference>
<evidence type="ECO:0000256" key="1">
    <source>
        <dbReference type="ARBA" id="ARBA00022679"/>
    </source>
</evidence>
<dbReference type="GO" id="GO:0005524">
    <property type="term" value="F:ATP binding"/>
    <property type="evidence" value="ECO:0007669"/>
    <property type="project" value="UniProtKB-KW"/>
</dbReference>
<dbReference type="InterPro" id="IPR000719">
    <property type="entry name" value="Prot_kinase_dom"/>
</dbReference>
<evidence type="ECO:0000256" key="2">
    <source>
        <dbReference type="ARBA" id="ARBA00022741"/>
    </source>
</evidence>
<reference evidence="7 8" key="1">
    <citation type="submission" date="2015-12" db="EMBL/GenBank/DDBJ databases">
        <title>The genome of Folsomia candida.</title>
        <authorList>
            <person name="Faddeeva A."/>
            <person name="Derks M.F."/>
            <person name="Anvar Y."/>
            <person name="Smit S."/>
            <person name="Van Straalen N."/>
            <person name="Roelofs D."/>
        </authorList>
    </citation>
    <scope>NUCLEOTIDE SEQUENCE [LARGE SCALE GENOMIC DNA]</scope>
    <source>
        <strain evidence="7 8">VU population</strain>
        <tissue evidence="7">Whole body</tissue>
    </source>
</reference>
<dbReference type="SUPFAM" id="SSF52047">
    <property type="entry name" value="RNI-like"/>
    <property type="match status" value="1"/>
</dbReference>
<keyword evidence="4" id="KW-0067">ATP-binding</keyword>
<dbReference type="SUPFAM" id="SSF56112">
    <property type="entry name" value="Protein kinase-like (PK-like)"/>
    <property type="match status" value="1"/>
</dbReference>
<comment type="caution">
    <text evidence="7">The sequence shown here is derived from an EMBL/GenBank/DDBJ whole genome shotgun (WGS) entry which is preliminary data.</text>
</comment>
<dbReference type="GO" id="GO:0005737">
    <property type="term" value="C:cytoplasm"/>
    <property type="evidence" value="ECO:0007669"/>
    <property type="project" value="TreeGrafter"/>
</dbReference>
<dbReference type="Proteomes" id="UP000198287">
    <property type="component" value="Unassembled WGS sequence"/>
</dbReference>
<name>A0A226DE11_FOLCA</name>
<keyword evidence="8" id="KW-1185">Reference proteome</keyword>
<feature type="domain" description="Protein kinase" evidence="6">
    <location>
        <begin position="1"/>
        <end position="282"/>
    </location>
</feature>
<sequence>MVEFNNTKINPLMELLARENPQHDYVSEITTVIKVIPCSLENIDRAKREGEILSKLDDSSIIKILDFWVETPPLGFSYENLSPKSTSCLLFLQMEYADRKSLRYWLNTPYWRRKKDGCVIMHDIAKGLEYLHEKKIIHRDLKPENVVLLTKGSYTVVKICDFGLAVIQSDGDYGSLTSHVGTSGYASPEMDGGKYTDSVDIYALGVIITEIYAACNSTLEDATGIFLSYLMESENYPLHPVQFQLQFPHLLTPQEAILPTLMTSPDPELRPSAKTVLSHLFSMYAGPSLIELHKPQPYYDYTPEKLQINGTPQQFLTSTEIIPIAIHKKLIPLLVTKVVLRHVKMDPSSIMEMVKPFKNLEYFFVHGENMNPDQVSFFKSAVKIADHHNKGPDWYLAPDLNPHPNLKHFTFHQLNYSDSLLNYAVLKRLMLTNVMFFIPWPYNMNHLVRNRMHIDIKFGTDLIVNINPEKDHFYINGEASSNLISLLVNIPFKTVEINNLNPKFTLADLMEQQNLIRNGNYILPPVEVSLDGLSKIHLRKLVLTNTTVNLLGNGLFFESFENLEELEFEGEQFCITANSRRPFEFIHIPKKLKSLKLAFVNILPPSELWVSQIPSVITLEYLQFTQCYFPPQFEEMLLDYFNVESLSISNNDLKQRPNFNWLWSLRKMRNLKKLMLYEFEWIDGADGIQDFVQDTILPVFKSYKIPTDCANLEFSRSFDILQKHPNFSFSVSQISLDEIHKELRKKDPVAKEDTLITDGLCFVPSFSVPGYQQVDDKLDLASPSQYYFDGDSENMWKLPKDQIQFPPPKKLKDKKVKEIVIKNATIGNIALQLMGCNLLESLFLENVVWTAQTKIKTDLVSLKVFKYFERYLVVGNMDRLSCDKLNDILFFSKDGYTNFWKRDINIVISLSDQLNVILNHDLGEVTVQSVKQADDLLVKLGIQTESVSSLILNNCNLPHNLIPSHLTSLNIRHVDDVLFEHLVTPPNRFPNLKNLYYEAHRNNVQDLDMSQIPQNLENLLIGGMSVTTLASVTCKNLSFSNCTFCPEFFQSYPQFLKVEKLIFFGGPTRTPNAEEVSSLIEDKNLIWVAFILFDPSDEHTIVYDRENKQKLKTFIESEEEREKFTRIINWLKSRAEFWNRENENRLSFGSKQFLLQRNTVQDEWKCVMDKRDEYFLYPEVKKLSGRDKLVL</sequence>
<evidence type="ECO:0000259" key="6">
    <source>
        <dbReference type="PROSITE" id="PS50011"/>
    </source>
</evidence>
<evidence type="ECO:0000256" key="3">
    <source>
        <dbReference type="ARBA" id="ARBA00022777"/>
    </source>
</evidence>
<keyword evidence="1" id="KW-0808">Transferase</keyword>
<organism evidence="7 8">
    <name type="scientific">Folsomia candida</name>
    <name type="common">Springtail</name>
    <dbReference type="NCBI Taxonomy" id="158441"/>
    <lineage>
        <taxon>Eukaryota</taxon>
        <taxon>Metazoa</taxon>
        <taxon>Ecdysozoa</taxon>
        <taxon>Arthropoda</taxon>
        <taxon>Hexapoda</taxon>
        <taxon>Collembola</taxon>
        <taxon>Entomobryomorpha</taxon>
        <taxon>Isotomoidea</taxon>
        <taxon>Isotomidae</taxon>
        <taxon>Proisotominae</taxon>
        <taxon>Folsomia</taxon>
    </lineage>
</organism>
<evidence type="ECO:0000256" key="5">
    <source>
        <dbReference type="ARBA" id="ARBA00037982"/>
    </source>
</evidence>
<dbReference type="GO" id="GO:0004672">
    <property type="term" value="F:protein kinase activity"/>
    <property type="evidence" value="ECO:0007669"/>
    <property type="project" value="InterPro"/>
</dbReference>
<keyword evidence="3 7" id="KW-0418">Kinase</keyword>
<evidence type="ECO:0000313" key="8">
    <source>
        <dbReference type="Proteomes" id="UP000198287"/>
    </source>
</evidence>
<dbReference type="Gene3D" id="1.10.510.10">
    <property type="entry name" value="Transferase(Phosphotransferase) domain 1"/>
    <property type="match status" value="1"/>
</dbReference>
<dbReference type="SMART" id="SM00220">
    <property type="entry name" value="S_TKc"/>
    <property type="match status" value="1"/>
</dbReference>
<dbReference type="EMBL" id="LNIX01000024">
    <property type="protein sequence ID" value="OXA42937.1"/>
    <property type="molecule type" value="Genomic_DNA"/>
</dbReference>
<evidence type="ECO:0000256" key="4">
    <source>
        <dbReference type="ARBA" id="ARBA00022840"/>
    </source>
</evidence>
<dbReference type="InterPro" id="IPR050339">
    <property type="entry name" value="CC_SR_Kinase"/>
</dbReference>